<feature type="chain" id="PRO_5025656120" evidence="6">
    <location>
        <begin position="21"/>
        <end position="637"/>
    </location>
</feature>
<feature type="binding site" evidence="3">
    <location>
        <position position="251"/>
    </location>
    <ligand>
        <name>FAD</name>
        <dbReference type="ChEBI" id="CHEBI:57692"/>
    </ligand>
</feature>
<evidence type="ECO:0000313" key="10">
    <source>
        <dbReference type="Proteomes" id="UP000799437"/>
    </source>
</evidence>
<protein>
    <submittedName>
        <fullName evidence="9">Alcohol oxidase</fullName>
    </submittedName>
</protein>
<dbReference type="GeneID" id="54481507"/>
<sequence length="637" mass="68108">MRACTSVTLLLSFIGSLVEATTCSQGATDYDFIIVGGGTAGLAVASRLNQRLPHQCTLIIEAGPDAASEPRINIPGYRGSTIGTVYDWNFTVTPQPGLNDRAIAHPRGKVLGGSSALNLMTWDRASVAEFDAWEELGNPGWNWESMYAAMLDVETFNRTFLGPGRYGDEGMGDSGPIDTFINEQVPIQQQAWIPAMESLGISQNLESLNGNPLGVMYQPSNIDRSTYTRSYSTSYLPLANANLHILTNTTVAKVLLSSPGTSNTPTATGVLTTTNLTFTARKEIILAAGSFKSPHLLELSGIGNTSILTSAGIKPIVSLPGVGENLQDHIRIQNSYELKPNYTGTDILRFNSTRAAEELTKYYAGEPSLYRYTGSSYAFLTWEDVLSSNSSSPTSPANFTSLTPADITDLARSSTDQSPASRTKLSYLTDPHLRASTPQLELIFSDGYTGAVPYPAPSSADYGKQFVTIIASIMHPFARGSVHVNTTSPSSSTPSSSSSSTPANPVINPQYLSNAYDLTAATLASRYMRYIASTAPIAAVWQAEFYPGSGVQTDAQWETYVRQNTGTIYHPVGTCAMLPRGDGGVVDSELRVYGVEGLRVVDASVMPVLLSAHVQTAVYGIAERAAGIIAAKWSGGD</sequence>
<dbReference type="Pfam" id="PF05199">
    <property type="entry name" value="GMC_oxred_C"/>
    <property type="match status" value="1"/>
</dbReference>
<evidence type="ECO:0000313" key="9">
    <source>
        <dbReference type="EMBL" id="KAF2760377.1"/>
    </source>
</evidence>
<dbReference type="PIRSF" id="PIRSF000137">
    <property type="entry name" value="Alcohol_oxidase"/>
    <property type="match status" value="1"/>
</dbReference>
<feature type="region of interest" description="Disordered" evidence="5">
    <location>
        <begin position="483"/>
        <end position="504"/>
    </location>
</feature>
<dbReference type="OrthoDB" id="269227at2759"/>
<dbReference type="PROSITE" id="PS00624">
    <property type="entry name" value="GMC_OXRED_2"/>
    <property type="match status" value="1"/>
</dbReference>
<dbReference type="PANTHER" id="PTHR11552">
    <property type="entry name" value="GLUCOSE-METHANOL-CHOLINE GMC OXIDOREDUCTASE"/>
    <property type="match status" value="1"/>
</dbReference>
<dbReference type="Proteomes" id="UP000799437">
    <property type="component" value="Unassembled WGS sequence"/>
</dbReference>
<dbReference type="InterPro" id="IPR012132">
    <property type="entry name" value="GMC_OxRdtase"/>
</dbReference>
<dbReference type="SUPFAM" id="SSF54373">
    <property type="entry name" value="FAD-linked reductases, C-terminal domain"/>
    <property type="match status" value="1"/>
</dbReference>
<dbReference type="GO" id="GO:0016614">
    <property type="term" value="F:oxidoreductase activity, acting on CH-OH group of donors"/>
    <property type="evidence" value="ECO:0007669"/>
    <property type="project" value="InterPro"/>
</dbReference>
<evidence type="ECO:0000256" key="5">
    <source>
        <dbReference type="SAM" id="MobiDB-lite"/>
    </source>
</evidence>
<dbReference type="InterPro" id="IPR007867">
    <property type="entry name" value="GMC_OxRtase_C"/>
</dbReference>
<organism evidence="9 10">
    <name type="scientific">Pseudovirgaria hyperparasitica</name>
    <dbReference type="NCBI Taxonomy" id="470096"/>
    <lineage>
        <taxon>Eukaryota</taxon>
        <taxon>Fungi</taxon>
        <taxon>Dikarya</taxon>
        <taxon>Ascomycota</taxon>
        <taxon>Pezizomycotina</taxon>
        <taxon>Dothideomycetes</taxon>
        <taxon>Dothideomycetes incertae sedis</taxon>
        <taxon>Acrospermales</taxon>
        <taxon>Acrospermaceae</taxon>
        <taxon>Pseudovirgaria</taxon>
    </lineage>
</organism>
<feature type="domain" description="Glucose-methanol-choline oxidoreductase N-terminal" evidence="8">
    <location>
        <begin position="289"/>
        <end position="303"/>
    </location>
</feature>
<dbReference type="Gene3D" id="3.30.560.10">
    <property type="entry name" value="Glucose Oxidase, domain 3"/>
    <property type="match status" value="1"/>
</dbReference>
<feature type="active site" description="Proton donor" evidence="2">
    <location>
        <position position="570"/>
    </location>
</feature>
<name>A0A6A6WFK7_9PEZI</name>
<dbReference type="Gene3D" id="3.50.50.60">
    <property type="entry name" value="FAD/NAD(P)-binding domain"/>
    <property type="match status" value="1"/>
</dbReference>
<dbReference type="SUPFAM" id="SSF51905">
    <property type="entry name" value="FAD/NAD(P)-binding domain"/>
    <property type="match status" value="1"/>
</dbReference>
<dbReference type="GO" id="GO:0050660">
    <property type="term" value="F:flavin adenine dinucleotide binding"/>
    <property type="evidence" value="ECO:0007669"/>
    <property type="project" value="InterPro"/>
</dbReference>
<keyword evidence="10" id="KW-1185">Reference proteome</keyword>
<evidence type="ECO:0000256" key="1">
    <source>
        <dbReference type="ARBA" id="ARBA00010790"/>
    </source>
</evidence>
<dbReference type="InterPro" id="IPR036188">
    <property type="entry name" value="FAD/NAD-bd_sf"/>
</dbReference>
<feature type="binding site" evidence="3">
    <location>
        <position position="110"/>
    </location>
    <ligand>
        <name>FAD</name>
        <dbReference type="ChEBI" id="CHEBI:57692"/>
    </ligand>
</feature>
<dbReference type="RefSeq" id="XP_033602828.1">
    <property type="nucleotide sequence ID" value="XM_033740453.1"/>
</dbReference>
<comment type="similarity">
    <text evidence="1 4">Belongs to the GMC oxidoreductase family.</text>
</comment>
<dbReference type="PROSITE" id="PS00623">
    <property type="entry name" value="GMC_OXRED_1"/>
    <property type="match status" value="1"/>
</dbReference>
<dbReference type="InterPro" id="IPR000172">
    <property type="entry name" value="GMC_OxRdtase_N"/>
</dbReference>
<accession>A0A6A6WFK7</accession>
<dbReference type="EMBL" id="ML996568">
    <property type="protein sequence ID" value="KAF2760377.1"/>
    <property type="molecule type" value="Genomic_DNA"/>
</dbReference>
<feature type="signal peptide" evidence="6">
    <location>
        <begin position="1"/>
        <end position="20"/>
    </location>
</feature>
<feature type="compositionally biased region" description="Low complexity" evidence="5">
    <location>
        <begin position="486"/>
        <end position="502"/>
    </location>
</feature>
<dbReference type="AlphaFoldDB" id="A0A6A6WFK7"/>
<feature type="domain" description="Glucose-methanol-choline oxidoreductase N-terminal" evidence="7">
    <location>
        <begin position="108"/>
        <end position="131"/>
    </location>
</feature>
<keyword evidence="4" id="KW-0285">Flavoprotein</keyword>
<dbReference type="GO" id="GO:0044550">
    <property type="term" value="P:secondary metabolite biosynthetic process"/>
    <property type="evidence" value="ECO:0007669"/>
    <property type="project" value="TreeGrafter"/>
</dbReference>
<evidence type="ECO:0000259" key="7">
    <source>
        <dbReference type="PROSITE" id="PS00623"/>
    </source>
</evidence>
<comment type="cofactor">
    <cofactor evidence="3">
        <name>FAD</name>
        <dbReference type="ChEBI" id="CHEBI:57692"/>
    </cofactor>
</comment>
<evidence type="ECO:0000256" key="3">
    <source>
        <dbReference type="PIRSR" id="PIRSR000137-2"/>
    </source>
</evidence>
<gene>
    <name evidence="9" type="ORF">EJ05DRAFT_282747</name>
</gene>
<evidence type="ECO:0000256" key="6">
    <source>
        <dbReference type="SAM" id="SignalP"/>
    </source>
</evidence>
<keyword evidence="6" id="KW-0732">Signal</keyword>
<feature type="active site" description="Proton acceptor" evidence="2">
    <location>
        <position position="613"/>
    </location>
</feature>
<dbReference type="Pfam" id="PF00732">
    <property type="entry name" value="GMC_oxred_N"/>
    <property type="match status" value="1"/>
</dbReference>
<proteinExistence type="inferred from homology"/>
<evidence type="ECO:0000256" key="4">
    <source>
        <dbReference type="RuleBase" id="RU003968"/>
    </source>
</evidence>
<keyword evidence="3 4" id="KW-0274">FAD</keyword>
<evidence type="ECO:0000259" key="8">
    <source>
        <dbReference type="PROSITE" id="PS00624"/>
    </source>
</evidence>
<evidence type="ECO:0000256" key="2">
    <source>
        <dbReference type="PIRSR" id="PIRSR000137-1"/>
    </source>
</evidence>
<dbReference type="PANTHER" id="PTHR11552:SF115">
    <property type="entry name" value="DEHYDROGENASE XPTC-RELATED"/>
    <property type="match status" value="1"/>
</dbReference>
<reference evidence="9" key="1">
    <citation type="journal article" date="2020" name="Stud. Mycol.">
        <title>101 Dothideomycetes genomes: a test case for predicting lifestyles and emergence of pathogens.</title>
        <authorList>
            <person name="Haridas S."/>
            <person name="Albert R."/>
            <person name="Binder M."/>
            <person name="Bloem J."/>
            <person name="Labutti K."/>
            <person name="Salamov A."/>
            <person name="Andreopoulos B."/>
            <person name="Baker S."/>
            <person name="Barry K."/>
            <person name="Bills G."/>
            <person name="Bluhm B."/>
            <person name="Cannon C."/>
            <person name="Castanera R."/>
            <person name="Culley D."/>
            <person name="Daum C."/>
            <person name="Ezra D."/>
            <person name="Gonzalez J."/>
            <person name="Henrissat B."/>
            <person name="Kuo A."/>
            <person name="Liang C."/>
            <person name="Lipzen A."/>
            <person name="Lutzoni F."/>
            <person name="Magnuson J."/>
            <person name="Mondo S."/>
            <person name="Nolan M."/>
            <person name="Ohm R."/>
            <person name="Pangilinan J."/>
            <person name="Park H.-J."/>
            <person name="Ramirez L."/>
            <person name="Alfaro M."/>
            <person name="Sun H."/>
            <person name="Tritt A."/>
            <person name="Yoshinaga Y."/>
            <person name="Zwiers L.-H."/>
            <person name="Turgeon B."/>
            <person name="Goodwin S."/>
            <person name="Spatafora J."/>
            <person name="Crous P."/>
            <person name="Grigoriev I."/>
        </authorList>
    </citation>
    <scope>NUCLEOTIDE SEQUENCE</scope>
    <source>
        <strain evidence="9">CBS 121739</strain>
    </source>
</reference>